<comment type="pathway">
    <text evidence="1">Protein modification; protein ubiquitination.</text>
</comment>
<keyword evidence="2" id="KW-0479">Metal-binding</keyword>
<dbReference type="Proteomes" id="UP001642464">
    <property type="component" value="Unassembled WGS sequence"/>
</dbReference>
<keyword evidence="3 6" id="KW-0863">Zinc-finger</keyword>
<evidence type="ECO:0000256" key="3">
    <source>
        <dbReference type="ARBA" id="ARBA00022771"/>
    </source>
</evidence>
<dbReference type="CDD" id="cd16448">
    <property type="entry name" value="RING-H2"/>
    <property type="match status" value="1"/>
</dbReference>
<name>A0ABP0NLI9_9DINO</name>
<feature type="region of interest" description="Disordered" evidence="7">
    <location>
        <begin position="1"/>
        <end position="22"/>
    </location>
</feature>
<accession>A0ABP0NLI9</accession>
<dbReference type="PANTHER" id="PTHR45931:SF3">
    <property type="entry name" value="RING ZINC FINGER-CONTAINING PROTEIN"/>
    <property type="match status" value="1"/>
</dbReference>
<dbReference type="PANTHER" id="PTHR45931">
    <property type="entry name" value="SI:CH211-59O9.10"/>
    <property type="match status" value="1"/>
</dbReference>
<dbReference type="PROSITE" id="PS50089">
    <property type="entry name" value="ZF_RING_2"/>
    <property type="match status" value="1"/>
</dbReference>
<proteinExistence type="predicted"/>
<dbReference type="InterPro" id="IPR001841">
    <property type="entry name" value="Znf_RING"/>
</dbReference>
<feature type="compositionally biased region" description="Polar residues" evidence="7">
    <location>
        <begin position="7"/>
        <end position="20"/>
    </location>
</feature>
<gene>
    <name evidence="9" type="ORF">SCF082_LOCUS33246</name>
</gene>
<dbReference type="InterPro" id="IPR024766">
    <property type="entry name" value="Znf_RING_H2"/>
</dbReference>
<sequence length="202" mass="22364">MSHAKKCTTTTGLPPRSSSAFGGKEVWHSSGSGLIIVNVENSYAVRNWNKENPHLPIEVGQAILEVNGIRNSKRMLEEFRVTGQADLLIATELTQQQNAIYERSLVLERRTLEVQNLLIPVDETFDPAEPCSICQDNLLTSEPADSGAEKTKEGSLQAPSGLSCAKVVVRLRCNHYFHSTCIKAWLVFYSSRCPLCNAIEMT</sequence>
<evidence type="ECO:0000256" key="6">
    <source>
        <dbReference type="PROSITE-ProRule" id="PRU00175"/>
    </source>
</evidence>
<dbReference type="InterPro" id="IPR013083">
    <property type="entry name" value="Znf_RING/FYVE/PHD"/>
</dbReference>
<keyword evidence="5" id="KW-0862">Zinc</keyword>
<dbReference type="SUPFAM" id="SSF57850">
    <property type="entry name" value="RING/U-box"/>
    <property type="match status" value="1"/>
</dbReference>
<dbReference type="Pfam" id="PF12678">
    <property type="entry name" value="zf-rbx1"/>
    <property type="match status" value="1"/>
</dbReference>
<dbReference type="InterPro" id="IPR051834">
    <property type="entry name" value="RING_finger_E3_ligase"/>
</dbReference>
<organism evidence="9 10">
    <name type="scientific">Durusdinium trenchii</name>
    <dbReference type="NCBI Taxonomy" id="1381693"/>
    <lineage>
        <taxon>Eukaryota</taxon>
        <taxon>Sar</taxon>
        <taxon>Alveolata</taxon>
        <taxon>Dinophyceae</taxon>
        <taxon>Suessiales</taxon>
        <taxon>Symbiodiniaceae</taxon>
        <taxon>Durusdinium</taxon>
    </lineage>
</organism>
<evidence type="ECO:0000259" key="8">
    <source>
        <dbReference type="PROSITE" id="PS50089"/>
    </source>
</evidence>
<evidence type="ECO:0000256" key="7">
    <source>
        <dbReference type="SAM" id="MobiDB-lite"/>
    </source>
</evidence>
<reference evidence="9 10" key="1">
    <citation type="submission" date="2024-02" db="EMBL/GenBank/DDBJ databases">
        <authorList>
            <person name="Chen Y."/>
            <person name="Shah S."/>
            <person name="Dougan E. K."/>
            <person name="Thang M."/>
            <person name="Chan C."/>
        </authorList>
    </citation>
    <scope>NUCLEOTIDE SEQUENCE [LARGE SCALE GENOMIC DNA]</scope>
</reference>
<evidence type="ECO:0000256" key="4">
    <source>
        <dbReference type="ARBA" id="ARBA00022786"/>
    </source>
</evidence>
<dbReference type="EMBL" id="CAXAMM010029413">
    <property type="protein sequence ID" value="CAK9064650.1"/>
    <property type="molecule type" value="Genomic_DNA"/>
</dbReference>
<comment type="caution">
    <text evidence="9">The sequence shown here is derived from an EMBL/GenBank/DDBJ whole genome shotgun (WGS) entry which is preliminary data.</text>
</comment>
<evidence type="ECO:0000313" key="10">
    <source>
        <dbReference type="Proteomes" id="UP001642464"/>
    </source>
</evidence>
<dbReference type="SMART" id="SM00184">
    <property type="entry name" value="RING"/>
    <property type="match status" value="1"/>
</dbReference>
<evidence type="ECO:0000256" key="5">
    <source>
        <dbReference type="ARBA" id="ARBA00022833"/>
    </source>
</evidence>
<evidence type="ECO:0000256" key="2">
    <source>
        <dbReference type="ARBA" id="ARBA00022723"/>
    </source>
</evidence>
<protein>
    <recommendedName>
        <fullName evidence="8">RING-type domain-containing protein</fullName>
    </recommendedName>
</protein>
<keyword evidence="10" id="KW-1185">Reference proteome</keyword>
<keyword evidence="4" id="KW-0833">Ubl conjugation pathway</keyword>
<evidence type="ECO:0000313" key="9">
    <source>
        <dbReference type="EMBL" id="CAK9064650.1"/>
    </source>
</evidence>
<evidence type="ECO:0000256" key="1">
    <source>
        <dbReference type="ARBA" id="ARBA00004906"/>
    </source>
</evidence>
<feature type="domain" description="RING-type" evidence="8">
    <location>
        <begin position="131"/>
        <end position="197"/>
    </location>
</feature>
<dbReference type="Gene3D" id="3.30.40.10">
    <property type="entry name" value="Zinc/RING finger domain, C3HC4 (zinc finger)"/>
    <property type="match status" value="1"/>
</dbReference>